<proteinExistence type="predicted"/>
<dbReference type="InterPro" id="IPR002731">
    <property type="entry name" value="ATPase_BadF"/>
</dbReference>
<gene>
    <name evidence="2" type="ORF">SDC9_154733</name>
</gene>
<organism evidence="2">
    <name type="scientific">bioreactor metagenome</name>
    <dbReference type="NCBI Taxonomy" id="1076179"/>
    <lineage>
        <taxon>unclassified sequences</taxon>
        <taxon>metagenomes</taxon>
        <taxon>ecological metagenomes</taxon>
    </lineage>
</organism>
<dbReference type="InterPro" id="IPR043129">
    <property type="entry name" value="ATPase_NBD"/>
</dbReference>
<dbReference type="PANTHER" id="PTHR43190:SF3">
    <property type="entry name" value="N-ACETYL-D-GLUCOSAMINE KINASE"/>
    <property type="match status" value="1"/>
</dbReference>
<dbReference type="SUPFAM" id="SSF53067">
    <property type="entry name" value="Actin-like ATPase domain"/>
    <property type="match status" value="1"/>
</dbReference>
<name>A0A645F4G8_9ZZZZ</name>
<accession>A0A645F4G8</accession>
<dbReference type="PANTHER" id="PTHR43190">
    <property type="entry name" value="N-ACETYL-D-GLUCOSAMINE KINASE"/>
    <property type="match status" value="1"/>
</dbReference>
<protein>
    <recommendedName>
        <fullName evidence="1">ATPase BadF/BadG/BcrA/BcrD type domain-containing protein</fullName>
    </recommendedName>
</protein>
<feature type="domain" description="ATPase BadF/BadG/BcrA/BcrD type" evidence="1">
    <location>
        <begin position="19"/>
        <end position="212"/>
    </location>
</feature>
<dbReference type="AlphaFoldDB" id="A0A645F4G8"/>
<dbReference type="EMBL" id="VSSQ01053434">
    <property type="protein sequence ID" value="MPN07463.1"/>
    <property type="molecule type" value="Genomic_DNA"/>
</dbReference>
<evidence type="ECO:0000259" key="1">
    <source>
        <dbReference type="Pfam" id="PF01869"/>
    </source>
</evidence>
<dbReference type="Gene3D" id="3.30.420.40">
    <property type="match status" value="1"/>
</dbReference>
<dbReference type="InterPro" id="IPR052519">
    <property type="entry name" value="Euk-type_GlcNAc_Kinase"/>
</dbReference>
<evidence type="ECO:0000313" key="2">
    <source>
        <dbReference type="EMBL" id="MPN07463.1"/>
    </source>
</evidence>
<comment type="caution">
    <text evidence="2">The sequence shown here is derived from an EMBL/GenBank/DDBJ whole genome shotgun (WGS) entry which is preliminary data.</text>
</comment>
<sequence>MKTIFHDINYKVVNDVEVGWAGSLNLADGVNIVAGTGSIAFGRNHDKKTARSGGWSTFFSDEGSCYWLGRRTMEYFGKEADGRLEKGPLYDVVMNHYGIKNEFEFIDISENDIIPFRDKVAQVQRLLYDAAKQGDKNAIALYDEASNELFLIIKGVVEQLELTGKKFNWSYSGGLFHAKEFVLPNLEEKVSKLGGQLVKPSTTPVMGAFLLAKEKFYEMD</sequence>
<dbReference type="Pfam" id="PF01869">
    <property type="entry name" value="BcrAD_BadFG"/>
    <property type="match status" value="1"/>
</dbReference>
<dbReference type="CDD" id="cd24007">
    <property type="entry name" value="ASKHA_NBD_eukNAGK-like"/>
    <property type="match status" value="1"/>
</dbReference>
<reference evidence="2" key="1">
    <citation type="submission" date="2019-08" db="EMBL/GenBank/DDBJ databases">
        <authorList>
            <person name="Kucharzyk K."/>
            <person name="Murdoch R.W."/>
            <person name="Higgins S."/>
            <person name="Loffler F."/>
        </authorList>
    </citation>
    <scope>NUCLEOTIDE SEQUENCE</scope>
</reference>